<dbReference type="SUPFAM" id="SSF53850">
    <property type="entry name" value="Periplasmic binding protein-like II"/>
    <property type="match status" value="1"/>
</dbReference>
<name>S0FJ19_RUMCE</name>
<comment type="caution">
    <text evidence="3">The sequence shown here is derived from an EMBL/GenBank/DDBJ whole genome shotgun (WGS) entry which is preliminary data.</text>
</comment>
<dbReference type="PANTHER" id="PTHR43649:SF17">
    <property type="entry name" value="ABC TRANSPORTER SOLUTE BINDING PROTEIN-SUGAR TRANSPORT"/>
    <property type="match status" value="1"/>
</dbReference>
<dbReference type="Gene3D" id="3.40.190.10">
    <property type="entry name" value="Periplasmic binding protein-like II"/>
    <property type="match status" value="2"/>
</dbReference>
<evidence type="ECO:0000256" key="1">
    <source>
        <dbReference type="SAM" id="MobiDB-lite"/>
    </source>
</evidence>
<dbReference type="AlphaFoldDB" id="S0FJ19"/>
<feature type="region of interest" description="Disordered" evidence="1">
    <location>
        <begin position="21"/>
        <end position="40"/>
    </location>
</feature>
<keyword evidence="3" id="KW-0762">Sugar transport</keyword>
<evidence type="ECO:0000256" key="2">
    <source>
        <dbReference type="SAM" id="SignalP"/>
    </source>
</evidence>
<gene>
    <name evidence="3" type="ORF">CTER_5318</name>
</gene>
<dbReference type="InterPro" id="IPR050490">
    <property type="entry name" value="Bact_solute-bd_prot1"/>
</dbReference>
<dbReference type="Proteomes" id="UP000014155">
    <property type="component" value="Unassembled WGS sequence"/>
</dbReference>
<keyword evidence="3" id="KW-0813">Transport</keyword>
<sequence>MKKFFAMLLICSVLASVTACGGGSSPSKSNESNSSESSAVSKNEPVTLDIFIDHSWYAVEKFTGIIPEEITKRTGVTLNPTIAIDDKQLGIMIASGELPDLVYTQNSIDRMSNSKLSYSYEELLQKYNTGWTPSDKQLGIGRGFSSDGIAYTILNHYSEKKDWENVSSVPMVSSLTYRKDLWEDIGSPKMESFDDLFNIMGQVKSKYPDMVPLNLTENWNTLVFRNLIGMGAVDYIEQPDSSYIHYTKDPRYKEVLMWLNKAYRSGFISADDAFFIKGSTAIARDKYFFGCICTQNGIPTPNAELAAINPKYVFAEMVPFKDSSFITSDVGWSATFITKNNKNPEASIKLMSWMFSPEGQAITQMGREGIEYTLNSEGLPVFSEEWNQSIKDDTQKTKYNPWFYLGGSEIVEANSRCATLDPALVADTYKVVREKFDNYPWVIASNPLAETDEKVIFEKIKELVKTYEAKVILSNSESSAEEAYNEYLKNASRSGMETLEKYMSKKINENKELYK</sequence>
<dbReference type="Pfam" id="PF13416">
    <property type="entry name" value="SBP_bac_8"/>
    <property type="match status" value="1"/>
</dbReference>
<evidence type="ECO:0000313" key="4">
    <source>
        <dbReference type="Proteomes" id="UP000014155"/>
    </source>
</evidence>
<feature type="chain" id="PRO_5039351145" evidence="2">
    <location>
        <begin position="22"/>
        <end position="515"/>
    </location>
</feature>
<keyword evidence="4" id="KW-1185">Reference proteome</keyword>
<organism evidence="3 4">
    <name type="scientific">Ruminiclostridium cellobioparum subsp. termitidis CT1112</name>
    <dbReference type="NCBI Taxonomy" id="1195236"/>
    <lineage>
        <taxon>Bacteria</taxon>
        <taxon>Bacillati</taxon>
        <taxon>Bacillota</taxon>
        <taxon>Clostridia</taxon>
        <taxon>Eubacteriales</taxon>
        <taxon>Oscillospiraceae</taxon>
        <taxon>Ruminiclostridium</taxon>
    </lineage>
</organism>
<accession>S0FJ19</accession>
<reference evidence="3 4" key="1">
    <citation type="journal article" date="2013" name="Genome Announc.">
        <title>Draft Genome Sequence of the Cellulolytic, Mesophilic, Anaerobic Bacterium Clostridium termitidis Strain CT1112 (DSM 5398).</title>
        <authorList>
            <person name="Lal S."/>
            <person name="Ramachandran U."/>
            <person name="Zhang X."/>
            <person name="Munir R."/>
            <person name="Sparling R."/>
            <person name="Levin D.B."/>
        </authorList>
    </citation>
    <scope>NUCLEOTIDE SEQUENCE [LARGE SCALE GENOMIC DNA]</scope>
    <source>
        <strain evidence="3 4">CT1112</strain>
    </source>
</reference>
<dbReference type="EMBL" id="AORV01000072">
    <property type="protein sequence ID" value="EMS69104.1"/>
    <property type="molecule type" value="Genomic_DNA"/>
</dbReference>
<feature type="compositionally biased region" description="Low complexity" evidence="1">
    <location>
        <begin position="25"/>
        <end position="40"/>
    </location>
</feature>
<dbReference type="STRING" id="1195236.CTER_5318"/>
<dbReference type="eggNOG" id="COG1653">
    <property type="taxonomic scope" value="Bacteria"/>
</dbReference>
<protein>
    <submittedName>
        <fullName evidence="3">ABC-type sugar transport system, periplasmic component</fullName>
    </submittedName>
</protein>
<dbReference type="RefSeq" id="WP_004630804.1">
    <property type="nucleotide sequence ID" value="NZ_AORV01000072.1"/>
</dbReference>
<proteinExistence type="predicted"/>
<dbReference type="InterPro" id="IPR006059">
    <property type="entry name" value="SBP"/>
</dbReference>
<feature type="signal peptide" evidence="2">
    <location>
        <begin position="1"/>
        <end position="21"/>
    </location>
</feature>
<dbReference type="PANTHER" id="PTHR43649">
    <property type="entry name" value="ARABINOSE-BINDING PROTEIN-RELATED"/>
    <property type="match status" value="1"/>
</dbReference>
<keyword evidence="2" id="KW-0732">Signal</keyword>
<dbReference type="PATRIC" id="fig|1195236.3.peg.5456"/>
<dbReference type="PROSITE" id="PS51257">
    <property type="entry name" value="PROKAR_LIPOPROTEIN"/>
    <property type="match status" value="1"/>
</dbReference>
<evidence type="ECO:0000313" key="3">
    <source>
        <dbReference type="EMBL" id="EMS69104.1"/>
    </source>
</evidence>